<dbReference type="EC" id="2.7.13.3" evidence="2"/>
<accession>A0A1M4UAU7</accession>
<evidence type="ECO:0000256" key="4">
    <source>
        <dbReference type="ARBA" id="ARBA00022777"/>
    </source>
</evidence>
<name>A0A1M4UAU7_LOKAT</name>
<reference evidence="9" key="1">
    <citation type="submission" date="2016-11" db="EMBL/GenBank/DDBJ databases">
        <authorList>
            <person name="Varghese N."/>
            <person name="Submissions S."/>
        </authorList>
    </citation>
    <scope>NUCLEOTIDE SEQUENCE [LARGE SCALE GENOMIC DNA]</scope>
    <source>
        <strain evidence="9">DSM 29326</strain>
    </source>
</reference>
<dbReference type="AlphaFoldDB" id="A0A1M4UAU7"/>
<dbReference type="InterPro" id="IPR036890">
    <property type="entry name" value="HATPase_C_sf"/>
</dbReference>
<dbReference type="PANTHER" id="PTHR24421">
    <property type="entry name" value="NITRATE/NITRITE SENSOR PROTEIN NARX-RELATED"/>
    <property type="match status" value="1"/>
</dbReference>
<dbReference type="PANTHER" id="PTHR24421:SF10">
    <property type="entry name" value="NITRATE_NITRITE SENSOR PROTEIN NARQ"/>
    <property type="match status" value="1"/>
</dbReference>
<dbReference type="Proteomes" id="UP000183987">
    <property type="component" value="Unassembled WGS sequence"/>
</dbReference>
<dbReference type="Gene3D" id="3.30.565.10">
    <property type="entry name" value="Histidine kinase-like ATPase, C-terminal domain"/>
    <property type="match status" value="1"/>
</dbReference>
<keyword evidence="3" id="KW-0808">Transferase</keyword>
<dbReference type="EMBL" id="FQUE01000001">
    <property type="protein sequence ID" value="SHE53756.1"/>
    <property type="molecule type" value="Genomic_DNA"/>
</dbReference>
<dbReference type="STRING" id="366533.SAMN05444339_101656"/>
<evidence type="ECO:0000256" key="1">
    <source>
        <dbReference type="ARBA" id="ARBA00000085"/>
    </source>
</evidence>
<evidence type="ECO:0000256" key="6">
    <source>
        <dbReference type="SAM" id="Phobius"/>
    </source>
</evidence>
<keyword evidence="6" id="KW-1133">Transmembrane helix</keyword>
<dbReference type="GO" id="GO:0004673">
    <property type="term" value="F:protein histidine kinase activity"/>
    <property type="evidence" value="ECO:0007669"/>
    <property type="project" value="UniProtKB-EC"/>
</dbReference>
<keyword evidence="6" id="KW-0812">Transmembrane</keyword>
<keyword evidence="5" id="KW-0902">Two-component regulatory system</keyword>
<keyword evidence="6" id="KW-0472">Membrane</keyword>
<gene>
    <name evidence="8" type="ORF">SAMN05444339_101656</name>
</gene>
<evidence type="ECO:0000313" key="9">
    <source>
        <dbReference type="Proteomes" id="UP000183987"/>
    </source>
</evidence>
<sequence length="465" mass="50145">MTPLHNARPRGWTFDLSPARRRSLVLLLAGLGLSIGVPMALSLYVTEQFRQAQMLDAQAAGELLTEGFLSPHARRALRNGSISSAETQEMHADFDRIAADGDILGAVIWDLSGSPVYSSVGNITEEMFPQADFQAALKGQSSHVEVTDLDAVGRHDTVPLPYLELYTPIVSPDTGAVIAVGEMLFNISQILENRRHAARSVLIASGLASLALSAMVVLILFQRERLLQHLAHVRALGRQNIRLRRGAERARLLASHSNEALLNQLGAEIHDGPVQVLSLLMLSEDKNAPQPVANAGFDRRALISSVMGELRAISDGLILPEMDPQSLAGSLKLAIARHETLTGHRVAHDLTGLPQVVDPEFAVCLYRFVQEGLTNAFRHAGTPTERVTGRQDGDLLLLTVSDGGPGAGVRQAPVTSHRGLGLQGIRNRLKVFGGTITLEPNAEGGMDLTLRVVTTLPGQLMPDRD</sequence>
<keyword evidence="9" id="KW-1185">Reference proteome</keyword>
<evidence type="ECO:0000256" key="2">
    <source>
        <dbReference type="ARBA" id="ARBA00012438"/>
    </source>
</evidence>
<dbReference type="InterPro" id="IPR050482">
    <property type="entry name" value="Sensor_HK_TwoCompSys"/>
</dbReference>
<feature type="transmembrane region" description="Helical" evidence="6">
    <location>
        <begin position="24"/>
        <end position="45"/>
    </location>
</feature>
<organism evidence="8 9">
    <name type="scientific">Loktanella atrilutea</name>
    <dbReference type="NCBI Taxonomy" id="366533"/>
    <lineage>
        <taxon>Bacteria</taxon>
        <taxon>Pseudomonadati</taxon>
        <taxon>Pseudomonadota</taxon>
        <taxon>Alphaproteobacteria</taxon>
        <taxon>Rhodobacterales</taxon>
        <taxon>Roseobacteraceae</taxon>
        <taxon>Loktanella</taxon>
    </lineage>
</organism>
<dbReference type="SUPFAM" id="SSF55874">
    <property type="entry name" value="ATPase domain of HSP90 chaperone/DNA topoisomerase II/histidine kinase"/>
    <property type="match status" value="1"/>
</dbReference>
<proteinExistence type="predicted"/>
<feature type="domain" description="Histidine kinase/HSP90-like ATPase" evidence="7">
    <location>
        <begin position="365"/>
        <end position="452"/>
    </location>
</feature>
<evidence type="ECO:0000259" key="7">
    <source>
        <dbReference type="Pfam" id="PF02518"/>
    </source>
</evidence>
<dbReference type="OrthoDB" id="9778496at2"/>
<feature type="transmembrane region" description="Helical" evidence="6">
    <location>
        <begin position="201"/>
        <end position="221"/>
    </location>
</feature>
<keyword evidence="4" id="KW-0418">Kinase</keyword>
<comment type="catalytic activity">
    <reaction evidence="1">
        <text>ATP + protein L-histidine = ADP + protein N-phospho-L-histidine.</text>
        <dbReference type="EC" id="2.7.13.3"/>
    </reaction>
</comment>
<dbReference type="Pfam" id="PF02518">
    <property type="entry name" value="HATPase_c"/>
    <property type="match status" value="1"/>
</dbReference>
<dbReference type="CDD" id="cd16917">
    <property type="entry name" value="HATPase_UhpB-NarQ-NarX-like"/>
    <property type="match status" value="1"/>
</dbReference>
<dbReference type="GO" id="GO:0000160">
    <property type="term" value="P:phosphorelay signal transduction system"/>
    <property type="evidence" value="ECO:0007669"/>
    <property type="project" value="UniProtKB-KW"/>
</dbReference>
<evidence type="ECO:0000256" key="3">
    <source>
        <dbReference type="ARBA" id="ARBA00022679"/>
    </source>
</evidence>
<dbReference type="RefSeq" id="WP_072855729.1">
    <property type="nucleotide sequence ID" value="NZ_FQUE01000001.1"/>
</dbReference>
<evidence type="ECO:0000313" key="8">
    <source>
        <dbReference type="EMBL" id="SHE53756.1"/>
    </source>
</evidence>
<protein>
    <recommendedName>
        <fullName evidence="2">histidine kinase</fullName>
        <ecNumber evidence="2">2.7.13.3</ecNumber>
    </recommendedName>
</protein>
<dbReference type="InterPro" id="IPR003594">
    <property type="entry name" value="HATPase_dom"/>
</dbReference>
<evidence type="ECO:0000256" key="5">
    <source>
        <dbReference type="ARBA" id="ARBA00023012"/>
    </source>
</evidence>